<dbReference type="Proteomes" id="UP000492821">
    <property type="component" value="Unassembled WGS sequence"/>
</dbReference>
<feature type="DNA-binding region" description="Fork-head" evidence="4">
    <location>
        <begin position="52"/>
        <end position="147"/>
    </location>
</feature>
<feature type="compositionally biased region" description="Basic and acidic residues" evidence="5">
    <location>
        <begin position="33"/>
        <end position="48"/>
    </location>
</feature>
<dbReference type="Pfam" id="PF00250">
    <property type="entry name" value="Forkhead"/>
    <property type="match status" value="1"/>
</dbReference>
<dbReference type="GO" id="GO:0000978">
    <property type="term" value="F:RNA polymerase II cis-regulatory region sequence-specific DNA binding"/>
    <property type="evidence" value="ECO:0007669"/>
    <property type="project" value="TreeGrafter"/>
</dbReference>
<proteinExistence type="predicted"/>
<dbReference type="GO" id="GO:0009887">
    <property type="term" value="P:animal organ morphogenesis"/>
    <property type="evidence" value="ECO:0007669"/>
    <property type="project" value="TreeGrafter"/>
</dbReference>
<dbReference type="GO" id="GO:0005634">
    <property type="term" value="C:nucleus"/>
    <property type="evidence" value="ECO:0007669"/>
    <property type="project" value="UniProtKB-SubCell"/>
</dbReference>
<dbReference type="SUPFAM" id="SSF46785">
    <property type="entry name" value="Winged helix' DNA-binding domain"/>
    <property type="match status" value="1"/>
</dbReference>
<name>A0A7E4W6J9_PANRE</name>
<accession>A0A7E4W6J9</accession>
<dbReference type="InterPro" id="IPR036388">
    <property type="entry name" value="WH-like_DNA-bd_sf"/>
</dbReference>
<evidence type="ECO:0000256" key="2">
    <source>
        <dbReference type="ARBA" id="ARBA00023125"/>
    </source>
</evidence>
<dbReference type="AlphaFoldDB" id="A0A7E4W6J9"/>
<sequence>MNFHDYKIPTERNSDILTPLRITSDPNEAFDDINGHENESPAKKVRAKRPEKPQISYIALIAKAIDHQASKRATLADIYKYLQENFQFFRSDYTGWKNSVRHNLSLNECFIKLPKKEGGKTGKGHYWAIDKNSGCLLDEGCIKRRPRGYKLKTAAAGVTTGGDTPGTVVTTEMEALGSLNGSIIGPMDALDGLEQPLNPSTDSPTYPNPELHQPAHLQQIPITYAPTDYTYTLPPITNVPPVSTDPTDPTIWAHQSYETWQPTATPYYEVIPPPDGSVPITAVSTNNSYLEFPIYSMNPSAYVSPAYPNAYPPSANSANMCEYGGFYDMKPMIESGYGGEYPQAIGSAEVDGHFGNGFAEGGHGLDNYEMSFANPYCS</sequence>
<dbReference type="InterPro" id="IPR001766">
    <property type="entry name" value="Fork_head_dom"/>
</dbReference>
<reference evidence="7" key="1">
    <citation type="journal article" date="2013" name="Genetics">
        <title>The draft genome and transcriptome of Panagrellus redivivus are shaped by the harsh demands of a free-living lifestyle.</title>
        <authorList>
            <person name="Srinivasan J."/>
            <person name="Dillman A.R."/>
            <person name="Macchietto M.G."/>
            <person name="Heikkinen L."/>
            <person name="Lakso M."/>
            <person name="Fracchia K.M."/>
            <person name="Antoshechkin I."/>
            <person name="Mortazavi A."/>
            <person name="Wong G."/>
            <person name="Sternberg P.W."/>
        </authorList>
    </citation>
    <scope>NUCLEOTIDE SEQUENCE [LARGE SCALE GENOMIC DNA]</scope>
    <source>
        <strain evidence="7">MT8872</strain>
    </source>
</reference>
<dbReference type="InterPro" id="IPR036390">
    <property type="entry name" value="WH_DNA-bd_sf"/>
</dbReference>
<dbReference type="PRINTS" id="PR00053">
    <property type="entry name" value="FORKHEAD"/>
</dbReference>
<evidence type="ECO:0000256" key="1">
    <source>
        <dbReference type="ARBA" id="ARBA00004123"/>
    </source>
</evidence>
<organism evidence="7 8">
    <name type="scientific">Panagrellus redivivus</name>
    <name type="common">Microworm</name>
    <dbReference type="NCBI Taxonomy" id="6233"/>
    <lineage>
        <taxon>Eukaryota</taxon>
        <taxon>Metazoa</taxon>
        <taxon>Ecdysozoa</taxon>
        <taxon>Nematoda</taxon>
        <taxon>Chromadorea</taxon>
        <taxon>Rhabditida</taxon>
        <taxon>Tylenchina</taxon>
        <taxon>Panagrolaimomorpha</taxon>
        <taxon>Panagrolaimoidea</taxon>
        <taxon>Panagrolaimidae</taxon>
        <taxon>Panagrellus</taxon>
    </lineage>
</organism>
<evidence type="ECO:0000256" key="4">
    <source>
        <dbReference type="PROSITE-ProRule" id="PRU00089"/>
    </source>
</evidence>
<dbReference type="Gene3D" id="1.10.10.10">
    <property type="entry name" value="Winged helix-like DNA-binding domain superfamily/Winged helix DNA-binding domain"/>
    <property type="match status" value="1"/>
</dbReference>
<dbReference type="PANTHER" id="PTHR46262:SF2">
    <property type="entry name" value="FORKHEAD BOX PROTEIN BINIOU"/>
    <property type="match status" value="1"/>
</dbReference>
<feature type="domain" description="Fork-head" evidence="6">
    <location>
        <begin position="52"/>
        <end position="147"/>
    </location>
</feature>
<evidence type="ECO:0000313" key="8">
    <source>
        <dbReference type="WBParaSite" id="Pan_g7217.t1"/>
    </source>
</evidence>
<dbReference type="WBParaSite" id="Pan_g7217.t1">
    <property type="protein sequence ID" value="Pan_g7217.t1"/>
    <property type="gene ID" value="Pan_g7217"/>
</dbReference>
<evidence type="ECO:0000256" key="3">
    <source>
        <dbReference type="ARBA" id="ARBA00023242"/>
    </source>
</evidence>
<evidence type="ECO:0000256" key="5">
    <source>
        <dbReference type="SAM" id="MobiDB-lite"/>
    </source>
</evidence>
<dbReference type="PANTHER" id="PTHR46262">
    <property type="entry name" value="FORKHEAD BOX PROTEIN BINIOU"/>
    <property type="match status" value="1"/>
</dbReference>
<dbReference type="SMART" id="SM00339">
    <property type="entry name" value="FH"/>
    <property type="match status" value="1"/>
</dbReference>
<dbReference type="FunFam" id="1.10.10.10:FF:000071">
    <property type="entry name" value="Forkhead box F1"/>
    <property type="match status" value="1"/>
</dbReference>
<dbReference type="GO" id="GO:0000981">
    <property type="term" value="F:DNA-binding transcription factor activity, RNA polymerase II-specific"/>
    <property type="evidence" value="ECO:0007669"/>
    <property type="project" value="TreeGrafter"/>
</dbReference>
<dbReference type="InterPro" id="IPR051770">
    <property type="entry name" value="Forkhead_box_regulator"/>
</dbReference>
<protein>
    <submittedName>
        <fullName evidence="8">Fork-head domain-containing protein</fullName>
    </submittedName>
</protein>
<comment type="subcellular location">
    <subcellularLocation>
        <location evidence="1 4">Nucleus</location>
    </subcellularLocation>
</comment>
<keyword evidence="2 4" id="KW-0238">DNA-binding</keyword>
<dbReference type="PROSITE" id="PS50039">
    <property type="entry name" value="FORK_HEAD_3"/>
    <property type="match status" value="1"/>
</dbReference>
<dbReference type="PROSITE" id="PS00658">
    <property type="entry name" value="FORK_HEAD_2"/>
    <property type="match status" value="1"/>
</dbReference>
<reference evidence="8" key="2">
    <citation type="submission" date="2020-10" db="UniProtKB">
        <authorList>
            <consortium name="WormBaseParasite"/>
        </authorList>
    </citation>
    <scope>IDENTIFICATION</scope>
</reference>
<evidence type="ECO:0000313" key="7">
    <source>
        <dbReference type="Proteomes" id="UP000492821"/>
    </source>
</evidence>
<evidence type="ECO:0000259" key="6">
    <source>
        <dbReference type="PROSITE" id="PS50039"/>
    </source>
</evidence>
<feature type="region of interest" description="Disordered" evidence="5">
    <location>
        <begin position="29"/>
        <end position="48"/>
    </location>
</feature>
<keyword evidence="7" id="KW-1185">Reference proteome</keyword>
<keyword evidence="3 4" id="KW-0539">Nucleus</keyword>
<dbReference type="GO" id="GO:0001710">
    <property type="term" value="P:mesodermal cell fate commitment"/>
    <property type="evidence" value="ECO:0007669"/>
    <property type="project" value="UniProtKB-ARBA"/>
</dbReference>
<dbReference type="InterPro" id="IPR030456">
    <property type="entry name" value="TF_fork_head_CS_2"/>
</dbReference>